<organism evidence="1 2">
    <name type="scientific">Polaromonas naphthalenivorans (strain CJ2)</name>
    <dbReference type="NCBI Taxonomy" id="365044"/>
    <lineage>
        <taxon>Bacteria</taxon>
        <taxon>Pseudomonadati</taxon>
        <taxon>Pseudomonadota</taxon>
        <taxon>Betaproteobacteria</taxon>
        <taxon>Burkholderiales</taxon>
        <taxon>Comamonadaceae</taxon>
        <taxon>Polaromonas</taxon>
    </lineage>
</organism>
<gene>
    <name evidence="1" type="ordered locus">Pnap_1056</name>
</gene>
<evidence type="ECO:0000313" key="2">
    <source>
        <dbReference type="Proteomes" id="UP000000644"/>
    </source>
</evidence>
<keyword evidence="2" id="KW-1185">Reference proteome</keyword>
<protein>
    <submittedName>
        <fullName evidence="1">Uncharacterized protein</fullName>
    </submittedName>
</protein>
<dbReference type="AlphaFoldDB" id="A1VL45"/>
<dbReference type="Proteomes" id="UP000000644">
    <property type="component" value="Chromosome"/>
</dbReference>
<dbReference type="HOGENOM" id="CLU_1936129_0_0_4"/>
<name>A1VL45_POLNA</name>
<dbReference type="EMBL" id="CP000529">
    <property type="protein sequence ID" value="ABM36373.1"/>
    <property type="molecule type" value="Genomic_DNA"/>
</dbReference>
<sequence>MFSDHVKKVDRLPSRALLAVAASLAFLSLLAALVQVVSGQVEQAHLRQAQYNAAQIALSNCSASYSGAARRQCIEQVNASLTPYSTYTPETEMQANVQLPQISQLAAQGEASMPATPNAQGFMQAAFARQ</sequence>
<evidence type="ECO:0000313" key="1">
    <source>
        <dbReference type="EMBL" id="ABM36373.1"/>
    </source>
</evidence>
<reference evidence="2" key="1">
    <citation type="journal article" date="2009" name="Environ. Microbiol.">
        <title>The genome of Polaromonas naphthalenivorans strain CJ2, isolated from coal tar-contaminated sediment, reveals physiological and metabolic versatility and evolution through extensive horizontal gene transfer.</title>
        <authorList>
            <person name="Yagi J.M."/>
            <person name="Sims D."/>
            <person name="Brettin T."/>
            <person name="Bruce D."/>
            <person name="Madsen E.L."/>
        </authorList>
    </citation>
    <scope>NUCLEOTIDE SEQUENCE [LARGE SCALE GENOMIC DNA]</scope>
    <source>
        <strain evidence="2">CJ2</strain>
    </source>
</reference>
<proteinExistence type="predicted"/>
<dbReference type="KEGG" id="pna:Pnap_1056"/>
<accession>A1VL45</accession>